<dbReference type="NCBIfam" id="TIGR04294">
    <property type="entry name" value="pre_pil_HX9DG"/>
    <property type="match status" value="1"/>
</dbReference>
<dbReference type="InterPro" id="IPR012902">
    <property type="entry name" value="N_methyl_site"/>
</dbReference>
<dbReference type="AlphaFoldDB" id="A0A7V8VGB2"/>
<dbReference type="Proteomes" id="UP000542342">
    <property type="component" value="Unassembled WGS sequence"/>
</dbReference>
<accession>A0A7V8VGB2</accession>
<dbReference type="SUPFAM" id="SSF54523">
    <property type="entry name" value="Pili subunits"/>
    <property type="match status" value="1"/>
</dbReference>
<dbReference type="InterPro" id="IPR011453">
    <property type="entry name" value="DUF1559"/>
</dbReference>
<dbReference type="Gene3D" id="3.30.700.10">
    <property type="entry name" value="Glycoprotein, Type 4 Pilin"/>
    <property type="match status" value="1"/>
</dbReference>
<protein>
    <submittedName>
        <fullName evidence="3">DUF1559 domain-containing protein</fullName>
    </submittedName>
</protein>
<evidence type="ECO:0000313" key="3">
    <source>
        <dbReference type="EMBL" id="MBA2227292.1"/>
    </source>
</evidence>
<dbReference type="EMBL" id="JACEFB010000012">
    <property type="protein sequence ID" value="MBA2227292.1"/>
    <property type="molecule type" value="Genomic_DNA"/>
</dbReference>
<keyword evidence="1" id="KW-0812">Transmembrane</keyword>
<feature type="transmembrane region" description="Helical" evidence="1">
    <location>
        <begin position="7"/>
        <end position="31"/>
    </location>
</feature>
<dbReference type="Pfam" id="PF07963">
    <property type="entry name" value="N_methyl"/>
    <property type="match status" value="1"/>
</dbReference>
<feature type="domain" description="DUF1559" evidence="2">
    <location>
        <begin position="32"/>
        <end position="288"/>
    </location>
</feature>
<evidence type="ECO:0000313" key="4">
    <source>
        <dbReference type="Proteomes" id="UP000542342"/>
    </source>
</evidence>
<gene>
    <name evidence="3" type="ORF">H0921_14110</name>
</gene>
<dbReference type="PANTHER" id="PTHR30093:SF2">
    <property type="entry name" value="TYPE II SECRETION SYSTEM PROTEIN H"/>
    <property type="match status" value="1"/>
</dbReference>
<dbReference type="Pfam" id="PF07596">
    <property type="entry name" value="SBP_bac_10"/>
    <property type="match status" value="1"/>
</dbReference>
<reference evidence="3 4" key="1">
    <citation type="submission" date="2020-07" db="EMBL/GenBank/DDBJ databases">
        <title>Thermogemmata thermophila gen. nov., sp. nov., a novel moderate thermophilic planctomycete from a Kamchatka hot spring.</title>
        <authorList>
            <person name="Elcheninov A.G."/>
            <person name="Podosokorskaya O.A."/>
            <person name="Kovaleva O.L."/>
            <person name="Novikov A."/>
            <person name="Bonch-Osmolovskaya E.A."/>
            <person name="Toshchakov S.V."/>
            <person name="Kublanov I.V."/>
        </authorList>
    </citation>
    <scope>NUCLEOTIDE SEQUENCE [LARGE SCALE GENOMIC DNA]</scope>
    <source>
        <strain evidence="3 4">2918</strain>
    </source>
</reference>
<dbReference type="NCBIfam" id="TIGR02532">
    <property type="entry name" value="IV_pilin_GFxxxE"/>
    <property type="match status" value="1"/>
</dbReference>
<evidence type="ECO:0000256" key="1">
    <source>
        <dbReference type="SAM" id="Phobius"/>
    </source>
</evidence>
<dbReference type="InterPro" id="IPR045584">
    <property type="entry name" value="Pilin-like"/>
</dbReference>
<dbReference type="InterPro" id="IPR027558">
    <property type="entry name" value="Pre_pil_HX9DG_C"/>
</dbReference>
<keyword evidence="1" id="KW-1133">Transmembrane helix</keyword>
<evidence type="ECO:0000259" key="2">
    <source>
        <dbReference type="Pfam" id="PF07596"/>
    </source>
</evidence>
<proteinExistence type="predicted"/>
<keyword evidence="1" id="KW-0472">Membrane</keyword>
<dbReference type="PANTHER" id="PTHR30093">
    <property type="entry name" value="GENERAL SECRETION PATHWAY PROTEIN G"/>
    <property type="match status" value="1"/>
</dbReference>
<dbReference type="RefSeq" id="WP_194539152.1">
    <property type="nucleotide sequence ID" value="NZ_JACEFB010000012.1"/>
</dbReference>
<keyword evidence="4" id="KW-1185">Reference proteome</keyword>
<comment type="caution">
    <text evidence="3">The sequence shown here is derived from an EMBL/GenBank/DDBJ whole genome shotgun (WGS) entry which is preliminary data.</text>
</comment>
<name>A0A7V8VGB2_9BACT</name>
<dbReference type="PROSITE" id="PS00409">
    <property type="entry name" value="PROKAR_NTER_METHYL"/>
    <property type="match status" value="1"/>
</dbReference>
<organism evidence="3 4">
    <name type="scientific">Thermogemmata fonticola</name>
    <dbReference type="NCBI Taxonomy" id="2755323"/>
    <lineage>
        <taxon>Bacteria</taxon>
        <taxon>Pseudomonadati</taxon>
        <taxon>Planctomycetota</taxon>
        <taxon>Planctomycetia</taxon>
        <taxon>Gemmatales</taxon>
        <taxon>Gemmataceae</taxon>
        <taxon>Thermogemmata</taxon>
    </lineage>
</organism>
<sequence>MYRVRRGFTLIELLVVIAIIAILIGLLLPAVQKVREAAARMSCQNNLKQNAIAMHSYHDVNQALPNLMGPYGCCWGTWTIQVMPYIEQQQLFNLYQNWGGNDSTGPRYSSAPNTTNVTNQRLKVWTCPSDQENRPFGNLTNHNYAVVHSQGGYPGYNRPIAGVPQLGGMFEWKSGSQIGWKLTDVVDGLSNTVMIAEVRQGQGRDLRGFIWWGDAAGVSTFMPPNTTSPDVIYTTYYCNNLPAQGLPCIGTPTTTNPSVMYSRSQHPGGVNVALGDGSVRFIRQDINPAIWQGMGTRSGREVVQLD</sequence>